<dbReference type="EMBL" id="CP042913">
    <property type="protein sequence ID" value="QEG37416.1"/>
    <property type="molecule type" value="Genomic_DNA"/>
</dbReference>
<sequence>MRCVFHQLRSVEKFFTIGIVLTGLFLLPTIGCSDGRPGRLAVSGQVLIDGQPLTHGFIRFVPEVGRQAAARLDEEGRFTLSTYAKHDGVIPGVYKVEVDASEELSAKKKKWHAPKKYFRYSTSDLKQSITEPTDSLVVNLTWDGGKPFVERLR</sequence>
<evidence type="ECO:0000313" key="2">
    <source>
        <dbReference type="Proteomes" id="UP000323917"/>
    </source>
</evidence>
<reference evidence="1 2" key="1">
    <citation type="submission" date="2019-08" db="EMBL/GenBank/DDBJ databases">
        <title>Deep-cultivation of Planctomycetes and their phenomic and genomic characterization uncovers novel biology.</title>
        <authorList>
            <person name="Wiegand S."/>
            <person name="Jogler M."/>
            <person name="Boedeker C."/>
            <person name="Pinto D."/>
            <person name="Vollmers J."/>
            <person name="Rivas-Marin E."/>
            <person name="Kohn T."/>
            <person name="Peeters S.H."/>
            <person name="Heuer A."/>
            <person name="Rast P."/>
            <person name="Oberbeckmann S."/>
            <person name="Bunk B."/>
            <person name="Jeske O."/>
            <person name="Meyerdierks A."/>
            <person name="Storesund J.E."/>
            <person name="Kallscheuer N."/>
            <person name="Luecker S."/>
            <person name="Lage O.M."/>
            <person name="Pohl T."/>
            <person name="Merkel B.J."/>
            <person name="Hornburger P."/>
            <person name="Mueller R.-W."/>
            <person name="Bruemmer F."/>
            <person name="Labrenz M."/>
            <person name="Spormann A.M."/>
            <person name="Op den Camp H."/>
            <person name="Overmann J."/>
            <person name="Amann R."/>
            <person name="Jetten M.S.M."/>
            <person name="Mascher T."/>
            <person name="Medema M.H."/>
            <person name="Devos D.P."/>
            <person name="Kaster A.-K."/>
            <person name="Ovreas L."/>
            <person name="Rohde M."/>
            <person name="Galperin M.Y."/>
            <person name="Jogler C."/>
        </authorList>
    </citation>
    <scope>NUCLEOTIDE SEQUENCE [LARGE SCALE GENOMIC DNA]</scope>
    <source>
        <strain evidence="1 2">Pr1d</strain>
    </source>
</reference>
<proteinExistence type="predicted"/>
<gene>
    <name evidence="1" type="ORF">Pr1d_47610</name>
</gene>
<evidence type="ECO:0008006" key="3">
    <source>
        <dbReference type="Google" id="ProtNLM"/>
    </source>
</evidence>
<dbReference type="Proteomes" id="UP000323917">
    <property type="component" value="Chromosome"/>
</dbReference>
<dbReference type="AlphaFoldDB" id="A0A5B9QK44"/>
<evidence type="ECO:0000313" key="1">
    <source>
        <dbReference type="EMBL" id="QEG37416.1"/>
    </source>
</evidence>
<name>A0A5B9QK44_9BACT</name>
<organism evidence="1 2">
    <name type="scientific">Bythopirellula goksoeyrii</name>
    <dbReference type="NCBI Taxonomy" id="1400387"/>
    <lineage>
        <taxon>Bacteria</taxon>
        <taxon>Pseudomonadati</taxon>
        <taxon>Planctomycetota</taxon>
        <taxon>Planctomycetia</taxon>
        <taxon>Pirellulales</taxon>
        <taxon>Lacipirellulaceae</taxon>
        <taxon>Bythopirellula</taxon>
    </lineage>
</organism>
<accession>A0A5B9QK44</accession>
<protein>
    <recommendedName>
        <fullName evidence="3">Carboxypeptidase regulatory-like domain-containing protein</fullName>
    </recommendedName>
</protein>
<keyword evidence="2" id="KW-1185">Reference proteome</keyword>
<dbReference type="KEGG" id="bgok:Pr1d_47610"/>